<proteinExistence type="predicted"/>
<organism evidence="2 3">
    <name type="scientific">Euplotes crassus</name>
    <dbReference type="NCBI Taxonomy" id="5936"/>
    <lineage>
        <taxon>Eukaryota</taxon>
        <taxon>Sar</taxon>
        <taxon>Alveolata</taxon>
        <taxon>Ciliophora</taxon>
        <taxon>Intramacronucleata</taxon>
        <taxon>Spirotrichea</taxon>
        <taxon>Hypotrichia</taxon>
        <taxon>Euplotida</taxon>
        <taxon>Euplotidae</taxon>
        <taxon>Moneuplotes</taxon>
    </lineage>
</organism>
<evidence type="ECO:0000256" key="1">
    <source>
        <dbReference type="SAM" id="MobiDB-lite"/>
    </source>
</evidence>
<feature type="region of interest" description="Disordered" evidence="1">
    <location>
        <begin position="508"/>
        <end position="527"/>
    </location>
</feature>
<evidence type="ECO:0000313" key="3">
    <source>
        <dbReference type="Proteomes" id="UP001295684"/>
    </source>
</evidence>
<feature type="compositionally biased region" description="Basic and acidic residues" evidence="1">
    <location>
        <begin position="517"/>
        <end position="527"/>
    </location>
</feature>
<evidence type="ECO:0000313" key="2">
    <source>
        <dbReference type="EMBL" id="CAI2365058.1"/>
    </source>
</evidence>
<dbReference type="EMBL" id="CAMPGE010006210">
    <property type="protein sequence ID" value="CAI2365058.1"/>
    <property type="molecule type" value="Genomic_DNA"/>
</dbReference>
<gene>
    <name evidence="2" type="ORF">ECRASSUSDP1_LOCUS6408</name>
</gene>
<reference evidence="2" key="1">
    <citation type="submission" date="2023-07" db="EMBL/GenBank/DDBJ databases">
        <authorList>
            <consortium name="AG Swart"/>
            <person name="Singh M."/>
            <person name="Singh A."/>
            <person name="Seah K."/>
            <person name="Emmerich C."/>
        </authorList>
    </citation>
    <scope>NUCLEOTIDE SEQUENCE</scope>
    <source>
        <strain evidence="2">DP1</strain>
    </source>
</reference>
<name>A0AAD1UAF6_EUPCR</name>
<comment type="caution">
    <text evidence="2">The sequence shown here is derived from an EMBL/GenBank/DDBJ whole genome shotgun (WGS) entry which is preliminary data.</text>
</comment>
<dbReference type="AlphaFoldDB" id="A0AAD1UAF6"/>
<dbReference type="Proteomes" id="UP001295684">
    <property type="component" value="Unassembled WGS sequence"/>
</dbReference>
<keyword evidence="3" id="KW-1185">Reference proteome</keyword>
<protein>
    <submittedName>
        <fullName evidence="2">Uncharacterized protein</fullName>
    </submittedName>
</protein>
<accession>A0AAD1UAF6</accession>
<sequence length="527" mass="60879">MDSKYLKSTLRLSENDEDKENYMHPLPEGILKHITETKHNKRYFKTFGSEDTSNESQLIDKKYSYRSNPFLEVINTNTSTVEVQKVHESFDSMKSSSSVVCNVKENDSSYTKTHKLHQNVMSLVQIPKIDHNLMASSMGGKRARMHYLSKYRSQEKVPKKIEQIYTPRRDSAASMYKAVKQKPNKPARKLTTETEQKGYVRRTKTLFFNQTRKDWVSKVAHDNPSSKRNDQEWPLSFEREKLYETYTQCNEKLSLDELQEEPSCIEPIWKKERRTLEPTTQKSNTKHEPELINKTNKMSKLAQIYDYESKPVFEANPMNNASKYGSLKTDASTAKSETHVLKEISNSYRAKRGFRATPISLKSQDNDLEIIPETNSCSGLRENSLTFDPSFIDKKEFNYKPRNYPPNEYDCETDNETCIDVPTMEFIGWQFPNDMSSPKLMSVVESDPEDMSILYPSSKTQPGARMLESTVEAFKGVINKDIEISHTSDIGDSIYMSKNIVRNGQVMNQMPSSSTSRQEDKENQIVI</sequence>